<feature type="domain" description="Rod shape-determining protein MreC beta-barrel core" evidence="7">
    <location>
        <begin position="152"/>
        <end position="290"/>
    </location>
</feature>
<dbReference type="InterPro" id="IPR042175">
    <property type="entry name" value="Cell/Rod_MreC_2"/>
</dbReference>
<dbReference type="InterPro" id="IPR007221">
    <property type="entry name" value="MreC"/>
</dbReference>
<evidence type="ECO:0000256" key="2">
    <source>
        <dbReference type="ARBA" id="ARBA00013855"/>
    </source>
</evidence>
<feature type="transmembrane region" description="Helical" evidence="6">
    <location>
        <begin position="29"/>
        <end position="52"/>
    </location>
</feature>
<evidence type="ECO:0000259" key="7">
    <source>
        <dbReference type="Pfam" id="PF04085"/>
    </source>
</evidence>
<evidence type="ECO:0000313" key="8">
    <source>
        <dbReference type="EMBL" id="ODR93853.1"/>
    </source>
</evidence>
<evidence type="ECO:0000256" key="6">
    <source>
        <dbReference type="SAM" id="Phobius"/>
    </source>
</evidence>
<comment type="similarity">
    <text evidence="1">Belongs to the MreC family.</text>
</comment>
<name>A0A1E3VK16_9HYPH</name>
<dbReference type="STRING" id="1774970.AUC70_09500"/>
<organism evidence="8 9">
    <name type="scientific">Methyloceanibacter stevinii</name>
    <dbReference type="NCBI Taxonomy" id="1774970"/>
    <lineage>
        <taxon>Bacteria</taxon>
        <taxon>Pseudomonadati</taxon>
        <taxon>Pseudomonadota</taxon>
        <taxon>Alphaproteobacteria</taxon>
        <taxon>Hyphomicrobiales</taxon>
        <taxon>Hyphomicrobiaceae</taxon>
        <taxon>Methyloceanibacter</taxon>
    </lineage>
</organism>
<dbReference type="RefSeq" id="WP_069445210.1">
    <property type="nucleotide sequence ID" value="NZ_LPWE01000013.1"/>
</dbReference>
<keyword evidence="6" id="KW-1133">Transmembrane helix</keyword>
<proteinExistence type="inferred from homology"/>
<evidence type="ECO:0000256" key="5">
    <source>
        <dbReference type="SAM" id="MobiDB-lite"/>
    </source>
</evidence>
<keyword evidence="6" id="KW-0472">Membrane</keyword>
<dbReference type="GO" id="GO:0008360">
    <property type="term" value="P:regulation of cell shape"/>
    <property type="evidence" value="ECO:0007669"/>
    <property type="project" value="UniProtKB-KW"/>
</dbReference>
<reference evidence="8 9" key="1">
    <citation type="journal article" date="2016" name="Environ. Microbiol.">
        <title>New Methyloceanibacter diversity from North Sea sediments includes methanotroph containing solely the soluble methane monooxygenase.</title>
        <authorList>
            <person name="Vekeman B."/>
            <person name="Kerckhof F.M."/>
            <person name="Cremers G."/>
            <person name="de Vos P."/>
            <person name="Vandamme P."/>
            <person name="Boon N."/>
            <person name="Op den Camp H.J."/>
            <person name="Heylen K."/>
        </authorList>
    </citation>
    <scope>NUCLEOTIDE SEQUENCE [LARGE SCALE GENOMIC DNA]</scope>
    <source>
        <strain evidence="8 9">R-67176</strain>
    </source>
</reference>
<dbReference type="InterPro" id="IPR042177">
    <property type="entry name" value="Cell/Rod_1"/>
</dbReference>
<feature type="region of interest" description="Disordered" evidence="5">
    <location>
        <begin position="304"/>
        <end position="332"/>
    </location>
</feature>
<evidence type="ECO:0000256" key="4">
    <source>
        <dbReference type="ARBA" id="ARBA00032089"/>
    </source>
</evidence>
<dbReference type="EMBL" id="LPWE01000013">
    <property type="protein sequence ID" value="ODR93853.1"/>
    <property type="molecule type" value="Genomic_DNA"/>
</dbReference>
<evidence type="ECO:0000256" key="3">
    <source>
        <dbReference type="ARBA" id="ARBA00022960"/>
    </source>
</evidence>
<evidence type="ECO:0000256" key="1">
    <source>
        <dbReference type="ARBA" id="ARBA00009369"/>
    </source>
</evidence>
<dbReference type="PANTHER" id="PTHR34138">
    <property type="entry name" value="CELL SHAPE-DETERMINING PROTEIN MREC"/>
    <property type="match status" value="1"/>
</dbReference>
<dbReference type="GO" id="GO:0005886">
    <property type="term" value="C:plasma membrane"/>
    <property type="evidence" value="ECO:0007669"/>
    <property type="project" value="TreeGrafter"/>
</dbReference>
<accession>A0A1E3VK16</accession>
<keyword evidence="6" id="KW-0812">Transmembrane</keyword>
<dbReference type="Proteomes" id="UP000094172">
    <property type="component" value="Unassembled WGS sequence"/>
</dbReference>
<protein>
    <recommendedName>
        <fullName evidence="2">Cell shape-determining protein MreC</fullName>
    </recommendedName>
    <alternativeName>
        <fullName evidence="4">Cell shape protein MreC</fullName>
    </alternativeName>
</protein>
<dbReference type="PANTHER" id="PTHR34138:SF1">
    <property type="entry name" value="CELL SHAPE-DETERMINING PROTEIN MREC"/>
    <property type="match status" value="1"/>
</dbReference>
<dbReference type="Gene3D" id="2.40.10.340">
    <property type="entry name" value="Rod shape-determining protein MreC, domain 1"/>
    <property type="match status" value="1"/>
</dbReference>
<keyword evidence="9" id="KW-1185">Reference proteome</keyword>
<dbReference type="Gene3D" id="2.40.10.350">
    <property type="entry name" value="Rod shape-determining protein MreC, domain 2"/>
    <property type="match status" value="1"/>
</dbReference>
<dbReference type="AlphaFoldDB" id="A0A1E3VK16"/>
<keyword evidence="3" id="KW-0133">Cell shape</keyword>
<comment type="caution">
    <text evidence="8">The sequence shown here is derived from an EMBL/GenBank/DDBJ whole genome shotgun (WGS) entry which is preliminary data.</text>
</comment>
<evidence type="ECO:0000313" key="9">
    <source>
        <dbReference type="Proteomes" id="UP000094172"/>
    </source>
</evidence>
<gene>
    <name evidence="8" type="ORF">AUC70_09500</name>
</gene>
<sequence>MRTTNALVAFQETERNAQAQPISVPTTPAFLVAPVEFLSFGLYFLCAVLLVLSRIGHGVLEDVREELVDLSAPFLELASVPAIEARRAVDRVRLYVRVHQDAVGEVDRLTKQNEELKQWRWRTQLLERKVAHLRKLLHAAEEPALVYATGQVIADARGPFVRSALVNLGRNDGLRIGYAVINGDGLVGRTVEAGDSVARVLLLNDLNSRIPVLVGPRGARGLALGDNSPELQLGFLEDGAEIYAGDEVYTSGSDGVLPRGLRVGMVVGEPGAYRLRPFADLNSLDAVSVLFFDAPALKRTDPEIVAGNRGPLSASPDAEPEEDRTAAAPAVPLPPVAAISSATISPPIAAQAQAER</sequence>
<dbReference type="InterPro" id="IPR055342">
    <property type="entry name" value="MreC_beta-barrel_core"/>
</dbReference>
<dbReference type="Pfam" id="PF04085">
    <property type="entry name" value="MreC"/>
    <property type="match status" value="1"/>
</dbReference>